<dbReference type="EMBL" id="ML996102">
    <property type="protein sequence ID" value="KAF2740010.1"/>
    <property type="molecule type" value="Genomic_DNA"/>
</dbReference>
<keyword evidence="2" id="KW-1185">Reference proteome</keyword>
<organism evidence="1 2">
    <name type="scientific">Polyplosphaeria fusca</name>
    <dbReference type="NCBI Taxonomy" id="682080"/>
    <lineage>
        <taxon>Eukaryota</taxon>
        <taxon>Fungi</taxon>
        <taxon>Dikarya</taxon>
        <taxon>Ascomycota</taxon>
        <taxon>Pezizomycotina</taxon>
        <taxon>Dothideomycetes</taxon>
        <taxon>Pleosporomycetidae</taxon>
        <taxon>Pleosporales</taxon>
        <taxon>Tetraplosphaeriaceae</taxon>
        <taxon>Polyplosphaeria</taxon>
    </lineage>
</organism>
<comment type="caution">
    <text evidence="1">The sequence shown here is derived from an EMBL/GenBank/DDBJ whole genome shotgun (WGS) entry which is preliminary data.</text>
</comment>
<evidence type="ECO:0000313" key="2">
    <source>
        <dbReference type="Proteomes" id="UP000799444"/>
    </source>
</evidence>
<sequence>MEAHSSPPLLRIPVELRYQIYSLLCKPDVLCYPYPNSPITTISLHAPPRALLLANRQISQEVCAHFYGLATFRLTALDAAPIKREELSVGCLKALGQAKRVELQMCWNLNGNRRLGKRGWPWSMDGWVAEMVELLRDVGKQLLVVVVCVRVGTRTRLPEDWDIERTILEPLMGLKGRVRFEVSSGVIVHREFSDDVMRDLGGFVKELNS</sequence>
<dbReference type="Proteomes" id="UP000799444">
    <property type="component" value="Unassembled WGS sequence"/>
</dbReference>
<protein>
    <submittedName>
        <fullName evidence="1">Uncharacterized protein</fullName>
    </submittedName>
</protein>
<dbReference type="AlphaFoldDB" id="A0A9P4V8Z6"/>
<proteinExistence type="predicted"/>
<dbReference type="OrthoDB" id="2951834at2759"/>
<name>A0A9P4V8Z6_9PLEO</name>
<evidence type="ECO:0000313" key="1">
    <source>
        <dbReference type="EMBL" id="KAF2740010.1"/>
    </source>
</evidence>
<gene>
    <name evidence="1" type="ORF">EJ04DRAFT_263475</name>
</gene>
<accession>A0A9P4V8Z6</accession>
<reference evidence="1" key="1">
    <citation type="journal article" date="2020" name="Stud. Mycol.">
        <title>101 Dothideomycetes genomes: a test case for predicting lifestyles and emergence of pathogens.</title>
        <authorList>
            <person name="Haridas S."/>
            <person name="Albert R."/>
            <person name="Binder M."/>
            <person name="Bloem J."/>
            <person name="Labutti K."/>
            <person name="Salamov A."/>
            <person name="Andreopoulos B."/>
            <person name="Baker S."/>
            <person name="Barry K."/>
            <person name="Bills G."/>
            <person name="Bluhm B."/>
            <person name="Cannon C."/>
            <person name="Castanera R."/>
            <person name="Culley D."/>
            <person name="Daum C."/>
            <person name="Ezra D."/>
            <person name="Gonzalez J."/>
            <person name="Henrissat B."/>
            <person name="Kuo A."/>
            <person name="Liang C."/>
            <person name="Lipzen A."/>
            <person name="Lutzoni F."/>
            <person name="Magnuson J."/>
            <person name="Mondo S."/>
            <person name="Nolan M."/>
            <person name="Ohm R."/>
            <person name="Pangilinan J."/>
            <person name="Park H.-J."/>
            <person name="Ramirez L."/>
            <person name="Alfaro M."/>
            <person name="Sun H."/>
            <person name="Tritt A."/>
            <person name="Yoshinaga Y."/>
            <person name="Zwiers L.-H."/>
            <person name="Turgeon B."/>
            <person name="Goodwin S."/>
            <person name="Spatafora J."/>
            <person name="Crous P."/>
            <person name="Grigoriev I."/>
        </authorList>
    </citation>
    <scope>NUCLEOTIDE SEQUENCE</scope>
    <source>
        <strain evidence="1">CBS 125425</strain>
    </source>
</reference>